<dbReference type="EMBL" id="JAPDRQ010000031">
    <property type="protein sequence ID" value="KAJ9660425.1"/>
    <property type="molecule type" value="Genomic_DNA"/>
</dbReference>
<sequence>MGHGLNFLNCRDAQGHVRSGIAYYNDIGDHNIGEQPQDFVYTDDAGNTHWESNDEQSAAFANGTLVKWQIEPDAQSKNQNDVVGWASNPYQRFTVHKADKGKWIFKNNDGYDCFAVYYAY</sequence>
<organism evidence="1 2">
    <name type="scientific">Neophaeococcomyces mojaviensis</name>
    <dbReference type="NCBI Taxonomy" id="3383035"/>
    <lineage>
        <taxon>Eukaryota</taxon>
        <taxon>Fungi</taxon>
        <taxon>Dikarya</taxon>
        <taxon>Ascomycota</taxon>
        <taxon>Pezizomycotina</taxon>
        <taxon>Eurotiomycetes</taxon>
        <taxon>Chaetothyriomycetidae</taxon>
        <taxon>Chaetothyriales</taxon>
        <taxon>Chaetothyriales incertae sedis</taxon>
        <taxon>Neophaeococcomyces</taxon>
    </lineage>
</organism>
<name>A0ACC3ADS6_9EURO</name>
<protein>
    <submittedName>
        <fullName evidence="1">Uncharacterized protein</fullName>
    </submittedName>
</protein>
<evidence type="ECO:0000313" key="1">
    <source>
        <dbReference type="EMBL" id="KAJ9660425.1"/>
    </source>
</evidence>
<dbReference type="Proteomes" id="UP001172386">
    <property type="component" value="Unassembled WGS sequence"/>
</dbReference>
<accession>A0ACC3ADS6</accession>
<gene>
    <name evidence="1" type="ORF">H2198_002543</name>
</gene>
<keyword evidence="2" id="KW-1185">Reference proteome</keyword>
<reference evidence="1" key="1">
    <citation type="submission" date="2022-10" db="EMBL/GenBank/DDBJ databases">
        <title>Culturing micro-colonial fungi from biological soil crusts in the Mojave desert and describing Neophaeococcomyces mojavensis, and introducing the new genera and species Taxawa tesnikishii.</title>
        <authorList>
            <person name="Kurbessoian T."/>
            <person name="Stajich J.E."/>
        </authorList>
    </citation>
    <scope>NUCLEOTIDE SEQUENCE</scope>
    <source>
        <strain evidence="1">JES_112</strain>
    </source>
</reference>
<comment type="caution">
    <text evidence="1">The sequence shown here is derived from an EMBL/GenBank/DDBJ whole genome shotgun (WGS) entry which is preliminary data.</text>
</comment>
<evidence type="ECO:0000313" key="2">
    <source>
        <dbReference type="Proteomes" id="UP001172386"/>
    </source>
</evidence>
<proteinExistence type="predicted"/>